<name>A0ABQ9FUV0_TEGGR</name>
<evidence type="ECO:0000313" key="2">
    <source>
        <dbReference type="EMBL" id="KAJ8320999.1"/>
    </source>
</evidence>
<protein>
    <submittedName>
        <fullName evidence="2">Uncharacterized protein</fullName>
    </submittedName>
</protein>
<feature type="signal peptide" evidence="1">
    <location>
        <begin position="1"/>
        <end position="22"/>
    </location>
</feature>
<keyword evidence="3" id="KW-1185">Reference proteome</keyword>
<organism evidence="2 3">
    <name type="scientific">Tegillarca granosa</name>
    <name type="common">Malaysian cockle</name>
    <name type="synonym">Anadara granosa</name>
    <dbReference type="NCBI Taxonomy" id="220873"/>
    <lineage>
        <taxon>Eukaryota</taxon>
        <taxon>Metazoa</taxon>
        <taxon>Spiralia</taxon>
        <taxon>Lophotrochozoa</taxon>
        <taxon>Mollusca</taxon>
        <taxon>Bivalvia</taxon>
        <taxon>Autobranchia</taxon>
        <taxon>Pteriomorphia</taxon>
        <taxon>Arcoida</taxon>
        <taxon>Arcoidea</taxon>
        <taxon>Arcidae</taxon>
        <taxon>Tegillarca</taxon>
    </lineage>
</organism>
<dbReference type="EMBL" id="JARBDR010000141">
    <property type="protein sequence ID" value="KAJ8320999.1"/>
    <property type="molecule type" value="Genomic_DNA"/>
</dbReference>
<proteinExistence type="predicted"/>
<accession>A0ABQ9FUV0</accession>
<gene>
    <name evidence="2" type="ORF">KUTeg_002586</name>
</gene>
<reference evidence="2 3" key="1">
    <citation type="submission" date="2022-12" db="EMBL/GenBank/DDBJ databases">
        <title>Chromosome-level genome of Tegillarca granosa.</title>
        <authorList>
            <person name="Kim J."/>
        </authorList>
    </citation>
    <scope>NUCLEOTIDE SEQUENCE [LARGE SCALE GENOMIC DNA]</scope>
    <source>
        <strain evidence="2">Teg-2019</strain>
        <tissue evidence="2">Adductor muscle</tissue>
    </source>
</reference>
<keyword evidence="1" id="KW-0732">Signal</keyword>
<evidence type="ECO:0000313" key="3">
    <source>
        <dbReference type="Proteomes" id="UP001217089"/>
    </source>
</evidence>
<sequence length="112" mass="13411">MVLYIVHVVVLLCTEFLRTVYRENKILYKLVFDKISVLYCNMALSMTFFQRKSNNILSKAKVCEFISKRKVCKVNNRSVKMPKTEKYIDTHMTEINFLIKTVFETIFFMYVQ</sequence>
<feature type="chain" id="PRO_5045081679" evidence="1">
    <location>
        <begin position="23"/>
        <end position="112"/>
    </location>
</feature>
<evidence type="ECO:0000256" key="1">
    <source>
        <dbReference type="SAM" id="SignalP"/>
    </source>
</evidence>
<dbReference type="Proteomes" id="UP001217089">
    <property type="component" value="Unassembled WGS sequence"/>
</dbReference>
<comment type="caution">
    <text evidence="2">The sequence shown here is derived from an EMBL/GenBank/DDBJ whole genome shotgun (WGS) entry which is preliminary data.</text>
</comment>